<organism evidence="1 2">
    <name type="scientific">Aureobasidium melanogenum</name>
    <name type="common">Aureobasidium pullulans var. melanogenum</name>
    <dbReference type="NCBI Taxonomy" id="46634"/>
    <lineage>
        <taxon>Eukaryota</taxon>
        <taxon>Fungi</taxon>
        <taxon>Dikarya</taxon>
        <taxon>Ascomycota</taxon>
        <taxon>Pezizomycotina</taxon>
        <taxon>Dothideomycetes</taxon>
        <taxon>Dothideomycetidae</taxon>
        <taxon>Dothideales</taxon>
        <taxon>Saccotheciaceae</taxon>
        <taxon>Aureobasidium</taxon>
    </lineage>
</organism>
<reference evidence="1" key="1">
    <citation type="journal article" date="2021" name="J Fungi (Basel)">
        <title>Virulence traits and population genomics of the black yeast Aureobasidium melanogenum.</title>
        <authorList>
            <person name="Cernosa A."/>
            <person name="Sun X."/>
            <person name="Gostincar C."/>
            <person name="Fang C."/>
            <person name="Gunde-Cimerman N."/>
            <person name="Song Z."/>
        </authorList>
    </citation>
    <scope>NUCLEOTIDE SEQUENCE</scope>
    <source>
        <strain evidence="1">EXF-8016</strain>
    </source>
</reference>
<feature type="non-terminal residue" evidence="1">
    <location>
        <position position="394"/>
    </location>
</feature>
<reference evidence="1" key="2">
    <citation type="submission" date="2021-08" db="EMBL/GenBank/DDBJ databases">
        <authorList>
            <person name="Gostincar C."/>
            <person name="Sun X."/>
            <person name="Song Z."/>
            <person name="Gunde-Cimerman N."/>
        </authorList>
    </citation>
    <scope>NUCLEOTIDE SEQUENCE</scope>
    <source>
        <strain evidence="1">EXF-8016</strain>
    </source>
</reference>
<sequence length="394" mass="45339">MAANNIFDRLEAIFLAFNPPSQLDQSEHVWMRKDSLVIASRFVLAFNCNDGPDPVHAASSLTLPENQLAKEVWFMTAYLFQEPADHIAYNAWTAKEAGPARAHWNAYVQKPALTREDLASLAGPLGSHGLTHLDNCADDPLQASRQELHRPLVSLDALCLPWNSKERLKVLGTHTEAALIHYHDLYRAWDPLSDTAKRDKSATMWEILKKEKTSMRKLEKGYPVEALVMEEGPNEPKTFLALTRINRFEEMYRLRHHLRNSRLFMGIRMDQEPQRRWTPLQHRRHEQRPVIHSQHEAMTDTTNKPTIAPEVNMVLDVAKSNRIWNVKHVLHIYGVKKQDTTKVSFLDTDFARQAIHSIKLLHEKEGENGYGWDDPASATILRAVVQNDDDWLFQ</sequence>
<dbReference type="AlphaFoldDB" id="A0A9P8KA62"/>
<evidence type="ECO:0000313" key="2">
    <source>
        <dbReference type="Proteomes" id="UP000767238"/>
    </source>
</evidence>
<proteinExistence type="predicted"/>
<accession>A0A9P8KA62</accession>
<dbReference type="Proteomes" id="UP000767238">
    <property type="component" value="Unassembled WGS sequence"/>
</dbReference>
<comment type="caution">
    <text evidence="1">The sequence shown here is derived from an EMBL/GenBank/DDBJ whole genome shotgun (WGS) entry which is preliminary data.</text>
</comment>
<dbReference type="EMBL" id="JAHFYH010000015">
    <property type="protein sequence ID" value="KAH0225300.1"/>
    <property type="molecule type" value="Genomic_DNA"/>
</dbReference>
<name>A0A9P8KA62_AURME</name>
<evidence type="ECO:0000313" key="1">
    <source>
        <dbReference type="EMBL" id="KAH0225300.1"/>
    </source>
</evidence>
<protein>
    <submittedName>
        <fullName evidence="1">Uncharacterized protein</fullName>
    </submittedName>
</protein>
<dbReference type="OrthoDB" id="3895001at2759"/>
<gene>
    <name evidence="1" type="ORF">KCV03_g3112</name>
</gene>